<dbReference type="AlphaFoldDB" id="A0AAE3SWF3"/>
<dbReference type="Gene3D" id="3.40.50.10800">
    <property type="entry name" value="NadA-like"/>
    <property type="match status" value="3"/>
</dbReference>
<dbReference type="RefSeq" id="WP_306412576.1">
    <property type="nucleotide sequence ID" value="NZ_JANFPI010000006.1"/>
</dbReference>
<dbReference type="PANTHER" id="PTHR30573">
    <property type="entry name" value="QUINOLINATE SYNTHETASE A"/>
    <property type="match status" value="1"/>
</dbReference>
<keyword evidence="8 9" id="KW-0411">Iron-sulfur</keyword>
<dbReference type="PANTHER" id="PTHR30573:SF0">
    <property type="entry name" value="QUINOLINATE SYNTHASE, CHLOROPLASTIC"/>
    <property type="match status" value="1"/>
</dbReference>
<dbReference type="HAMAP" id="MF_00568">
    <property type="entry name" value="NadA_type2"/>
    <property type="match status" value="1"/>
</dbReference>
<comment type="similarity">
    <text evidence="9">Belongs to the quinolinate synthase family. Type 2 subfamily.</text>
</comment>
<comment type="cofactor">
    <cofactor evidence="9">
        <name>[4Fe-4S] cluster</name>
        <dbReference type="ChEBI" id="CHEBI:49883"/>
    </cofactor>
    <text evidence="9">Binds 1 [4Fe-4S] cluster per subunit.</text>
</comment>
<evidence type="ECO:0000256" key="2">
    <source>
        <dbReference type="ARBA" id="ARBA00012669"/>
    </source>
</evidence>
<evidence type="ECO:0000256" key="3">
    <source>
        <dbReference type="ARBA" id="ARBA00022485"/>
    </source>
</evidence>
<reference evidence="10" key="1">
    <citation type="submission" date="2022-07" db="EMBL/GenBank/DDBJ databases">
        <title>Ectorhizobium quercum gen.nov., sp. nov.</title>
        <authorList>
            <person name="Ma T."/>
            <person name="Li Y."/>
        </authorList>
    </citation>
    <scope>NUCLEOTIDE SEQUENCE</scope>
    <source>
        <strain evidence="10">BDR2-2</strain>
    </source>
</reference>
<dbReference type="InterPro" id="IPR003473">
    <property type="entry name" value="NadA"/>
</dbReference>
<keyword evidence="7 9" id="KW-0408">Iron</keyword>
<dbReference type="GO" id="GO:0051539">
    <property type="term" value="F:4 iron, 4 sulfur cluster binding"/>
    <property type="evidence" value="ECO:0007669"/>
    <property type="project" value="UniProtKB-KW"/>
</dbReference>
<feature type="binding site" evidence="9">
    <location>
        <begin position="253"/>
        <end position="255"/>
    </location>
    <ligand>
        <name>iminosuccinate</name>
        <dbReference type="ChEBI" id="CHEBI:77875"/>
    </ligand>
</feature>
<comment type="pathway">
    <text evidence="1 9">Cofactor biosynthesis; NAD(+) biosynthesis; quinolinate from iminoaspartate: step 1/1.</text>
</comment>
<dbReference type="SUPFAM" id="SSF142754">
    <property type="entry name" value="NadA-like"/>
    <property type="match status" value="1"/>
</dbReference>
<dbReference type="NCBIfam" id="NF006879">
    <property type="entry name" value="PRK09375.1-4"/>
    <property type="match status" value="1"/>
</dbReference>
<feature type="binding site" evidence="9">
    <location>
        <position position="185"/>
    </location>
    <ligand>
        <name>iminosuccinate</name>
        <dbReference type="ChEBI" id="CHEBI:77875"/>
    </ligand>
</feature>
<feature type="binding site" evidence="9">
    <location>
        <position position="142"/>
    </location>
    <ligand>
        <name>[4Fe-4S] cluster</name>
        <dbReference type="ChEBI" id="CHEBI:49883"/>
    </ligand>
</feature>
<comment type="caution">
    <text evidence="10">The sequence shown here is derived from an EMBL/GenBank/DDBJ whole genome shotgun (WGS) entry which is preliminary data.</text>
</comment>
<feature type="binding site" evidence="9">
    <location>
        <position position="97"/>
    </location>
    <ligand>
        <name>iminosuccinate</name>
        <dbReference type="ChEBI" id="CHEBI:77875"/>
    </ligand>
</feature>
<evidence type="ECO:0000256" key="7">
    <source>
        <dbReference type="ARBA" id="ARBA00023004"/>
    </source>
</evidence>
<feature type="binding site" evidence="9">
    <location>
        <position position="313"/>
    </location>
    <ligand>
        <name>[4Fe-4S] cluster</name>
        <dbReference type="ChEBI" id="CHEBI:49883"/>
    </ligand>
</feature>
<dbReference type="GO" id="GO:0008987">
    <property type="term" value="F:quinolinate synthetase A activity"/>
    <property type="evidence" value="ECO:0007669"/>
    <property type="project" value="UniProtKB-UniRule"/>
</dbReference>
<feature type="binding site" evidence="9">
    <location>
        <position position="270"/>
    </location>
    <ligand>
        <name>iminosuccinate</name>
        <dbReference type="ChEBI" id="CHEBI:77875"/>
    </ligand>
</feature>
<dbReference type="EMBL" id="JANFPI010000006">
    <property type="protein sequence ID" value="MCX8999082.1"/>
    <property type="molecule type" value="Genomic_DNA"/>
</dbReference>
<dbReference type="EC" id="2.5.1.72" evidence="2 9"/>
<evidence type="ECO:0000256" key="9">
    <source>
        <dbReference type="HAMAP-Rule" id="MF_00568"/>
    </source>
</evidence>
<evidence type="ECO:0000256" key="5">
    <source>
        <dbReference type="ARBA" id="ARBA00022679"/>
    </source>
</evidence>
<dbReference type="Pfam" id="PF02445">
    <property type="entry name" value="NadA"/>
    <property type="match status" value="1"/>
</dbReference>
<comment type="subcellular location">
    <subcellularLocation>
        <location evidence="9">Cytoplasm</location>
    </subcellularLocation>
</comment>
<evidence type="ECO:0000256" key="1">
    <source>
        <dbReference type="ARBA" id="ARBA00005065"/>
    </source>
</evidence>
<feature type="binding site" evidence="9">
    <location>
        <position position="227"/>
    </location>
    <ligand>
        <name>[4Fe-4S] cluster</name>
        <dbReference type="ChEBI" id="CHEBI:49883"/>
    </ligand>
</feature>
<dbReference type="InterPro" id="IPR023066">
    <property type="entry name" value="Quinolinate_synth_type2"/>
</dbReference>
<keyword evidence="6 9" id="KW-0479">Metal-binding</keyword>
<sequence length="357" mass="39234">MAGQAALRATGGVALSAAERFGVLERPDLAFTPAVAKETAHLYERVRHFIPEIEWPVYAPYAHAINRLKQERNAVILAHNYQTPDIFHCVADIVGDSLQLARDATKVEAGIIVQCGVHFMAETSKLLNPDKTVLIPDGRAGCSLSESITGADVRELKRRYPGVPVVTYVNTSAEVKAETDICCTSANAVEVVESLESDTVLCIPDEYLAMNVARRTNKKILTWAGHCEVHERFTADELLAFREADPTIEIVAHPECHPSVLDVSDYSGSTSGMIDYVRKRKPERVLLVTECSMASNIQAEVEGVDFVKPCNLCPHMKRITLPKILDSLLFMTEEVTVDPAIAAPARLAVERMINLKA</sequence>
<keyword evidence="9" id="KW-0963">Cytoplasm</keyword>
<dbReference type="NCBIfam" id="NF006878">
    <property type="entry name" value="PRK09375.1-2"/>
    <property type="match status" value="1"/>
</dbReference>
<evidence type="ECO:0000256" key="4">
    <source>
        <dbReference type="ARBA" id="ARBA00022642"/>
    </source>
</evidence>
<feature type="binding site" evidence="9">
    <location>
        <position position="79"/>
    </location>
    <ligand>
        <name>iminosuccinate</name>
        <dbReference type="ChEBI" id="CHEBI:77875"/>
    </ligand>
</feature>
<name>A0AAE3SWF3_9HYPH</name>
<organism evidence="10 11">
    <name type="scientific">Ectorhizobium quercum</name>
    <dbReference type="NCBI Taxonomy" id="2965071"/>
    <lineage>
        <taxon>Bacteria</taxon>
        <taxon>Pseudomonadati</taxon>
        <taxon>Pseudomonadota</taxon>
        <taxon>Alphaproteobacteria</taxon>
        <taxon>Hyphomicrobiales</taxon>
        <taxon>Rhizobiaceae</taxon>
        <taxon>Ectorhizobium</taxon>
    </lineage>
</organism>
<dbReference type="InterPro" id="IPR036094">
    <property type="entry name" value="NadA_sf"/>
</dbReference>
<dbReference type="GO" id="GO:0005829">
    <property type="term" value="C:cytosol"/>
    <property type="evidence" value="ECO:0007669"/>
    <property type="project" value="TreeGrafter"/>
</dbReference>
<proteinExistence type="inferred from homology"/>
<comment type="function">
    <text evidence="9">Catalyzes the condensation of iminoaspartate with dihydroxyacetone phosphate to form quinolinate.</text>
</comment>
<keyword evidence="11" id="KW-1185">Reference proteome</keyword>
<dbReference type="Proteomes" id="UP001208771">
    <property type="component" value="Unassembled WGS sequence"/>
</dbReference>
<evidence type="ECO:0000313" key="11">
    <source>
        <dbReference type="Proteomes" id="UP001208771"/>
    </source>
</evidence>
<dbReference type="GO" id="GO:0046872">
    <property type="term" value="F:metal ion binding"/>
    <property type="evidence" value="ECO:0007669"/>
    <property type="project" value="UniProtKB-KW"/>
</dbReference>
<dbReference type="NCBIfam" id="TIGR00550">
    <property type="entry name" value="nadA"/>
    <property type="match status" value="1"/>
</dbReference>
<gene>
    <name evidence="9 10" type="primary">nadA</name>
    <name evidence="10" type="ORF">NOF55_18400</name>
</gene>
<evidence type="ECO:0000256" key="8">
    <source>
        <dbReference type="ARBA" id="ARBA00023014"/>
    </source>
</evidence>
<dbReference type="GO" id="GO:0034628">
    <property type="term" value="P:'de novo' NAD+ biosynthetic process from L-aspartate"/>
    <property type="evidence" value="ECO:0007669"/>
    <property type="project" value="TreeGrafter"/>
</dbReference>
<evidence type="ECO:0000313" key="10">
    <source>
        <dbReference type="EMBL" id="MCX8999082.1"/>
    </source>
</evidence>
<keyword evidence="5 9" id="KW-0808">Transferase</keyword>
<keyword evidence="3 9" id="KW-0004">4Fe-4S</keyword>
<feature type="binding site" evidence="9">
    <location>
        <begin position="168"/>
        <end position="170"/>
    </location>
    <ligand>
        <name>iminosuccinate</name>
        <dbReference type="ChEBI" id="CHEBI:77875"/>
    </ligand>
</feature>
<protein>
    <recommendedName>
        <fullName evidence="2 9">Quinolinate synthase</fullName>
        <ecNumber evidence="2 9">2.5.1.72</ecNumber>
    </recommendedName>
</protein>
<accession>A0AAE3SWF3</accession>
<evidence type="ECO:0000256" key="6">
    <source>
        <dbReference type="ARBA" id="ARBA00022723"/>
    </source>
</evidence>
<comment type="catalytic activity">
    <reaction evidence="9">
        <text>iminosuccinate + dihydroxyacetone phosphate = quinolinate + phosphate + 2 H2O + H(+)</text>
        <dbReference type="Rhea" id="RHEA:25888"/>
        <dbReference type="ChEBI" id="CHEBI:15377"/>
        <dbReference type="ChEBI" id="CHEBI:15378"/>
        <dbReference type="ChEBI" id="CHEBI:29959"/>
        <dbReference type="ChEBI" id="CHEBI:43474"/>
        <dbReference type="ChEBI" id="CHEBI:57642"/>
        <dbReference type="ChEBI" id="CHEBI:77875"/>
        <dbReference type="EC" id="2.5.1.72"/>
    </reaction>
</comment>
<keyword evidence="4 9" id="KW-0662">Pyridine nucleotide biosynthesis</keyword>